<dbReference type="Proteomes" id="UP000247702">
    <property type="component" value="Unassembled WGS sequence"/>
</dbReference>
<dbReference type="Proteomes" id="UP000615446">
    <property type="component" value="Unassembled WGS sequence"/>
</dbReference>
<evidence type="ECO:0000313" key="6">
    <source>
        <dbReference type="EMBL" id="GES76288.1"/>
    </source>
</evidence>
<reference evidence="6" key="2">
    <citation type="submission" date="2019-10" db="EMBL/GenBank/DDBJ databases">
        <title>Conservation and host-specific expression of non-tandemly repeated heterogenous ribosome RNA gene in arbuscular mycorrhizal fungi.</title>
        <authorList>
            <person name="Maeda T."/>
            <person name="Kobayashi Y."/>
            <person name="Nakagawa T."/>
            <person name="Ezawa T."/>
            <person name="Yamaguchi K."/>
            <person name="Bino T."/>
            <person name="Nishimoto Y."/>
            <person name="Shigenobu S."/>
            <person name="Kawaguchi M."/>
        </authorList>
    </citation>
    <scope>NUCLEOTIDE SEQUENCE</scope>
    <source>
        <strain evidence="6">HR1</strain>
    </source>
</reference>
<organism evidence="5 7">
    <name type="scientific">Rhizophagus clarus</name>
    <dbReference type="NCBI Taxonomy" id="94130"/>
    <lineage>
        <taxon>Eukaryota</taxon>
        <taxon>Fungi</taxon>
        <taxon>Fungi incertae sedis</taxon>
        <taxon>Mucoromycota</taxon>
        <taxon>Glomeromycotina</taxon>
        <taxon>Glomeromycetes</taxon>
        <taxon>Glomerales</taxon>
        <taxon>Glomeraceae</taxon>
        <taxon>Rhizophagus</taxon>
    </lineage>
</organism>
<gene>
    <name evidence="6" type="ORF">RCL2_000369500</name>
    <name evidence="5" type="ORF">RclHR1_11000005</name>
</gene>
<dbReference type="Pfam" id="PF23940">
    <property type="entry name" value="DUF7275"/>
    <property type="match status" value="2"/>
</dbReference>
<comment type="caution">
    <text evidence="5">The sequence shown here is derived from an EMBL/GenBank/DDBJ whole genome shotgun (WGS) entry which is preliminary data.</text>
</comment>
<feature type="compositionally biased region" description="Acidic residues" evidence="1">
    <location>
        <begin position="171"/>
        <end position="187"/>
    </location>
</feature>
<feature type="domain" description="DUF7276" evidence="3">
    <location>
        <begin position="416"/>
        <end position="645"/>
    </location>
</feature>
<feature type="domain" description="DUF7277" evidence="4">
    <location>
        <begin position="36"/>
        <end position="126"/>
    </location>
</feature>
<dbReference type="InterPro" id="IPR055700">
    <property type="entry name" value="DUF7276"/>
</dbReference>
<dbReference type="EMBL" id="BEXD01000115">
    <property type="protein sequence ID" value="GBB84449.1"/>
    <property type="molecule type" value="Genomic_DNA"/>
</dbReference>
<name>A0A2Z6QFE3_9GLOM</name>
<evidence type="ECO:0000259" key="2">
    <source>
        <dbReference type="Pfam" id="PF23940"/>
    </source>
</evidence>
<dbReference type="InterPro" id="IPR055699">
    <property type="entry name" value="DUF7275"/>
</dbReference>
<evidence type="ECO:0000313" key="7">
    <source>
        <dbReference type="Proteomes" id="UP000247702"/>
    </source>
</evidence>
<evidence type="ECO:0000313" key="5">
    <source>
        <dbReference type="EMBL" id="GBB84449.1"/>
    </source>
</evidence>
<dbReference type="EMBL" id="BLAL01000019">
    <property type="protein sequence ID" value="GES76288.1"/>
    <property type="molecule type" value="Genomic_DNA"/>
</dbReference>
<feature type="region of interest" description="Disordered" evidence="1">
    <location>
        <begin position="161"/>
        <end position="190"/>
    </location>
</feature>
<dbReference type="InterPro" id="IPR055701">
    <property type="entry name" value="DUF7277"/>
</dbReference>
<keyword evidence="7" id="KW-1185">Reference proteome</keyword>
<feature type="domain" description="DUF7275" evidence="2">
    <location>
        <begin position="313"/>
        <end position="402"/>
    </location>
</feature>
<proteinExistence type="predicted"/>
<evidence type="ECO:0000259" key="3">
    <source>
        <dbReference type="Pfam" id="PF23941"/>
    </source>
</evidence>
<dbReference type="AlphaFoldDB" id="A0A2Z6QFE3"/>
<evidence type="ECO:0000256" key="1">
    <source>
        <dbReference type="SAM" id="MobiDB-lite"/>
    </source>
</evidence>
<dbReference type="Pfam" id="PF23942">
    <property type="entry name" value="DUF7277"/>
    <property type="match status" value="1"/>
</dbReference>
<reference evidence="5 7" key="1">
    <citation type="submission" date="2017-11" db="EMBL/GenBank/DDBJ databases">
        <title>The genome of Rhizophagus clarus HR1 reveals common genetic basis of auxotrophy among arbuscular mycorrhizal fungi.</title>
        <authorList>
            <person name="Kobayashi Y."/>
        </authorList>
    </citation>
    <scope>NUCLEOTIDE SEQUENCE [LARGE SCALE GENOMIC DNA]</scope>
    <source>
        <strain evidence="5 7">HR1</strain>
    </source>
</reference>
<evidence type="ECO:0000259" key="4">
    <source>
        <dbReference type="Pfam" id="PF23942"/>
    </source>
</evidence>
<sequence length="647" mass="75453">MTNKFHILTFDVKEIISILKYIIKDEEDNISLIDYPLLIGSRAAKWHISSFREPNNWDLLATVPQSISFIKKIKSTETLKNIKLIYYPGNGLKIVGECIDSTPFGIHGISIIFNIELVSDKVDFRKMKPNEKILYEEKENNEKRDDNCAYKETQNCNDEYDSYEYSSKENSDEDESSDEDNSSDNSDDVNMYIYDKSNEEDKIEFESFDDVKQKTSTLMILELCRNIKDKIMFPFLQNFLCIVAPLKILEVLKTSHIYWPTNFQKNIEDLHILRISLGYNNMLAAQPLCSPQRDEQIEFMLQTRIKETEIVQGTPAWIEKSLFEKVDYQTKLNCVKEEAMTIALESYLITGVSKNQETSYNLALARICTTLTKGWFRQFAVDNYPKLSNLDKDLLSVAHDMINKYSSKLKDQLAIMFDPETHAIFKTIHPYTKKILSLDKLKFNTYRKLWSRRFGIKITSPVNNESITAIITILRIDITSSTASVVILPSKDLKVISDNSDDDDDNDVFKDPLKLHPHYNKDKKKFLKLASRHVFAFHSKYDYNRKDVVFHSKYYEEEEEEDDDDDDGVCSFHVRAKSADWFANRLEIPNFNGDVLFKYVLYYLNPISINSELISHLNNLKVDGIIPTITYYLWYSAWKHALENQSY</sequence>
<dbReference type="Pfam" id="PF23941">
    <property type="entry name" value="DUF7276"/>
    <property type="match status" value="1"/>
</dbReference>
<protein>
    <submittedName>
        <fullName evidence="5">Uncharacterized protein</fullName>
    </submittedName>
</protein>
<accession>A0A2Z6QFE3</accession>
<feature type="domain" description="DUF7275" evidence="2">
    <location>
        <begin position="248"/>
        <end position="308"/>
    </location>
</feature>